<feature type="compositionally biased region" description="Basic and acidic residues" evidence="1">
    <location>
        <begin position="1"/>
        <end position="29"/>
    </location>
</feature>
<dbReference type="RefSeq" id="WP_281260011.1">
    <property type="nucleotide sequence ID" value="NZ_PVTT01000002.1"/>
</dbReference>
<dbReference type="AlphaFoldDB" id="A0A2T0X1E3"/>
<evidence type="ECO:0000256" key="1">
    <source>
        <dbReference type="SAM" id="MobiDB-lite"/>
    </source>
</evidence>
<name>A0A2T0X1E3_9RHOB</name>
<protein>
    <submittedName>
        <fullName evidence="2">Uncharacterized protein</fullName>
    </submittedName>
</protein>
<reference evidence="2 3" key="1">
    <citation type="submission" date="2018-03" db="EMBL/GenBank/DDBJ databases">
        <title>Genomic Encyclopedia of Archaeal and Bacterial Type Strains, Phase II (KMG-II): from individual species to whole genera.</title>
        <authorList>
            <person name="Goeker M."/>
        </authorList>
    </citation>
    <scope>NUCLEOTIDE SEQUENCE [LARGE SCALE GENOMIC DNA]</scope>
    <source>
        <strain evidence="2 3">DSM 29318</strain>
    </source>
</reference>
<dbReference type="EMBL" id="PVTT01000002">
    <property type="protein sequence ID" value="PRY92766.1"/>
    <property type="molecule type" value="Genomic_DNA"/>
</dbReference>
<evidence type="ECO:0000313" key="3">
    <source>
        <dbReference type="Proteomes" id="UP000238801"/>
    </source>
</evidence>
<gene>
    <name evidence="2" type="ORF">BCF33_1620</name>
</gene>
<feature type="region of interest" description="Disordered" evidence="1">
    <location>
        <begin position="1"/>
        <end position="41"/>
    </location>
</feature>
<keyword evidence="3" id="KW-1185">Reference proteome</keyword>
<accession>A0A2T0X1E3</accession>
<sequence length="41" mass="4476">MSFQTDPDRFGQTRKPAADKPAGKARDATHAPCKPAARCFE</sequence>
<comment type="caution">
    <text evidence="2">The sequence shown here is derived from an EMBL/GenBank/DDBJ whole genome shotgun (WGS) entry which is preliminary data.</text>
</comment>
<organism evidence="2 3">
    <name type="scientific">Hasllibacter halocynthiae</name>
    <dbReference type="NCBI Taxonomy" id="595589"/>
    <lineage>
        <taxon>Bacteria</taxon>
        <taxon>Pseudomonadati</taxon>
        <taxon>Pseudomonadota</taxon>
        <taxon>Alphaproteobacteria</taxon>
        <taxon>Rhodobacterales</taxon>
        <taxon>Roseobacteraceae</taxon>
        <taxon>Hasllibacter</taxon>
    </lineage>
</organism>
<evidence type="ECO:0000313" key="2">
    <source>
        <dbReference type="EMBL" id="PRY92766.1"/>
    </source>
</evidence>
<proteinExistence type="predicted"/>
<dbReference type="Proteomes" id="UP000238801">
    <property type="component" value="Unassembled WGS sequence"/>
</dbReference>